<reference evidence="5 6" key="1">
    <citation type="submission" date="2016-02" db="EMBL/GenBank/DDBJ databases">
        <title>Complete genome of Sinomonas atrocyanea KCTC 3377.</title>
        <authorList>
            <person name="Kim K.M."/>
        </authorList>
    </citation>
    <scope>NUCLEOTIDE SEQUENCE [LARGE SCALE GENOMIC DNA]</scope>
    <source>
        <strain evidence="5 6">KCTC 3377</strain>
    </source>
</reference>
<evidence type="ECO:0000256" key="2">
    <source>
        <dbReference type="ARBA" id="ARBA00022603"/>
    </source>
</evidence>
<evidence type="ECO:0000313" key="5">
    <source>
        <dbReference type="EMBL" id="AMM33243.1"/>
    </source>
</evidence>
<dbReference type="Proteomes" id="UP000070134">
    <property type="component" value="Chromosome"/>
</dbReference>
<dbReference type="SUPFAM" id="SSF53335">
    <property type="entry name" value="S-adenosyl-L-methionine-dependent methyltransferases"/>
    <property type="match status" value="1"/>
</dbReference>
<evidence type="ECO:0000256" key="3">
    <source>
        <dbReference type="ARBA" id="ARBA00022679"/>
    </source>
</evidence>
<evidence type="ECO:0000313" key="6">
    <source>
        <dbReference type="Proteomes" id="UP000070134"/>
    </source>
</evidence>
<keyword evidence="3 5" id="KW-0808">Transferase</keyword>
<dbReference type="PATRIC" id="fig|37927.3.peg.2651"/>
<dbReference type="Gene3D" id="3.40.50.150">
    <property type="entry name" value="Vaccinia Virus protein VP39"/>
    <property type="match status" value="1"/>
</dbReference>
<dbReference type="RefSeq" id="WP_066498642.1">
    <property type="nucleotide sequence ID" value="NZ_BJMO01000011.1"/>
</dbReference>
<feature type="domain" description="Methyltransferase type 11" evidence="4">
    <location>
        <begin position="51"/>
        <end position="138"/>
    </location>
</feature>
<gene>
    <name evidence="5" type="ORF">SA2016_2576</name>
</gene>
<dbReference type="CDD" id="cd02440">
    <property type="entry name" value="AdoMet_MTases"/>
    <property type="match status" value="1"/>
</dbReference>
<dbReference type="PANTHER" id="PTHR44942">
    <property type="entry name" value="METHYLTRANSF_11 DOMAIN-CONTAINING PROTEIN"/>
    <property type="match status" value="1"/>
</dbReference>
<dbReference type="EMBL" id="CP014518">
    <property type="protein sequence ID" value="AMM33243.1"/>
    <property type="molecule type" value="Genomic_DNA"/>
</dbReference>
<dbReference type="InterPro" id="IPR029063">
    <property type="entry name" value="SAM-dependent_MTases_sf"/>
</dbReference>
<keyword evidence="6" id="KW-1185">Reference proteome</keyword>
<dbReference type="InterPro" id="IPR051052">
    <property type="entry name" value="Diverse_substrate_MTase"/>
</dbReference>
<dbReference type="InterPro" id="IPR013216">
    <property type="entry name" value="Methyltransf_11"/>
</dbReference>
<evidence type="ECO:0000259" key="4">
    <source>
        <dbReference type="Pfam" id="PF08241"/>
    </source>
</evidence>
<dbReference type="KEGG" id="satk:SA2016_2576"/>
<proteinExistence type="inferred from homology"/>
<organism evidence="5 6">
    <name type="scientific">Sinomonas atrocyanea</name>
    <dbReference type="NCBI Taxonomy" id="37927"/>
    <lineage>
        <taxon>Bacteria</taxon>
        <taxon>Bacillati</taxon>
        <taxon>Actinomycetota</taxon>
        <taxon>Actinomycetes</taxon>
        <taxon>Micrococcales</taxon>
        <taxon>Micrococcaceae</taxon>
        <taxon>Sinomonas</taxon>
    </lineage>
</organism>
<dbReference type="OrthoDB" id="9797252at2"/>
<name>A0A127A1Q2_9MICC</name>
<dbReference type="GO" id="GO:0008757">
    <property type="term" value="F:S-adenosylmethionine-dependent methyltransferase activity"/>
    <property type="evidence" value="ECO:0007669"/>
    <property type="project" value="InterPro"/>
</dbReference>
<dbReference type="AlphaFoldDB" id="A0A127A1Q2"/>
<accession>A0A127A1Q2</accession>
<keyword evidence="2 5" id="KW-0489">Methyltransferase</keyword>
<protein>
    <submittedName>
        <fullName evidence="5">Methyltransferase type 11</fullName>
    </submittedName>
</protein>
<dbReference type="GO" id="GO:0032259">
    <property type="term" value="P:methylation"/>
    <property type="evidence" value="ECO:0007669"/>
    <property type="project" value="UniProtKB-KW"/>
</dbReference>
<dbReference type="STRING" id="37927.SA2016_2576"/>
<comment type="similarity">
    <text evidence="1">Belongs to the methyltransferase superfamily.</text>
</comment>
<dbReference type="Pfam" id="PF08241">
    <property type="entry name" value="Methyltransf_11"/>
    <property type="match status" value="1"/>
</dbReference>
<sequence>MGRGGPKFDDARRRELAGAFSAGGEHYERVRPGYPREAADWIVPDGARTAVDLGAGTGKFTELLVARGLAVTAVDPSADMLAQLAARLPSVTCVAAPAERTGLPDASTDVVVAAQAWHWFDPAAATREAARLLRPGGRAGLVWNQLDTRIPWVHRLSRIMHAGDVHKPDYHPPSGPELHGWEPLVIAWEDPTTPEGIVELTKSRSYYLRASEKNRRRVEDNLAWYLFEHLGHSAGEPLALPYITQAWRATEAPR</sequence>
<dbReference type="PANTHER" id="PTHR44942:SF4">
    <property type="entry name" value="METHYLTRANSFERASE TYPE 11 DOMAIN-CONTAINING PROTEIN"/>
    <property type="match status" value="1"/>
</dbReference>
<evidence type="ECO:0000256" key="1">
    <source>
        <dbReference type="ARBA" id="ARBA00008361"/>
    </source>
</evidence>